<dbReference type="Gene3D" id="2.130.10.10">
    <property type="entry name" value="YVTN repeat-like/Quinoprotein amine dehydrogenase"/>
    <property type="match status" value="2"/>
</dbReference>
<dbReference type="AlphaFoldDB" id="A0A382FU23"/>
<dbReference type="PROSITE" id="PS51257">
    <property type="entry name" value="PROKAR_LIPOPROTEIN"/>
    <property type="match status" value="1"/>
</dbReference>
<gene>
    <name evidence="1" type="ORF">METZ01_LOCUS219440</name>
</gene>
<evidence type="ECO:0008006" key="2">
    <source>
        <dbReference type="Google" id="ProtNLM"/>
    </source>
</evidence>
<reference evidence="1" key="1">
    <citation type="submission" date="2018-05" db="EMBL/GenBank/DDBJ databases">
        <authorList>
            <person name="Lanie J.A."/>
            <person name="Ng W.-L."/>
            <person name="Kazmierczak K.M."/>
            <person name="Andrzejewski T.M."/>
            <person name="Davidsen T.M."/>
            <person name="Wayne K.J."/>
            <person name="Tettelin H."/>
            <person name="Glass J.I."/>
            <person name="Rusch D."/>
            <person name="Podicherti R."/>
            <person name="Tsui H.-C.T."/>
            <person name="Winkler M.E."/>
        </authorList>
    </citation>
    <scope>NUCLEOTIDE SEQUENCE</scope>
</reference>
<name>A0A382FU23_9ZZZZ</name>
<proteinExistence type="predicted"/>
<dbReference type="InterPro" id="IPR015943">
    <property type="entry name" value="WD40/YVTN_repeat-like_dom_sf"/>
</dbReference>
<protein>
    <recommendedName>
        <fullName evidence="2">SMP-30/Gluconolactonase/LRE-like region domain-containing protein</fullName>
    </recommendedName>
</protein>
<evidence type="ECO:0000313" key="1">
    <source>
        <dbReference type="EMBL" id="SVB66586.1"/>
    </source>
</evidence>
<dbReference type="PANTHER" id="PTHR47197">
    <property type="entry name" value="PROTEIN NIRF"/>
    <property type="match status" value="1"/>
</dbReference>
<organism evidence="1">
    <name type="scientific">marine metagenome</name>
    <dbReference type="NCBI Taxonomy" id="408172"/>
    <lineage>
        <taxon>unclassified sequences</taxon>
        <taxon>metagenomes</taxon>
        <taxon>ecological metagenomes</taxon>
    </lineage>
</organism>
<dbReference type="InterPro" id="IPR051200">
    <property type="entry name" value="Host-pathogen_enzymatic-act"/>
</dbReference>
<dbReference type="PANTHER" id="PTHR47197:SF3">
    <property type="entry name" value="DIHYDRO-HEME D1 DEHYDROGENASE"/>
    <property type="match status" value="1"/>
</dbReference>
<accession>A0A382FU23</accession>
<dbReference type="InterPro" id="IPR011045">
    <property type="entry name" value="N2O_reductase_N"/>
</dbReference>
<dbReference type="EMBL" id="UINC01051893">
    <property type="protein sequence ID" value="SVB66586.1"/>
    <property type="molecule type" value="Genomic_DNA"/>
</dbReference>
<dbReference type="SUPFAM" id="SSF50974">
    <property type="entry name" value="Nitrous oxide reductase, N-terminal domain"/>
    <property type="match status" value="1"/>
</dbReference>
<sequence length="379" mass="40256">MDKHPHLGSQGTLLLLSLAILLLTACSGVDDPLESVQSEIEASEPEFLYVASQSGPALSVIDMNAREVVETIWLTSLGFTANAKPHHVAVEPDGSFWYASLIADGRVLKFNRDNDLVGQVEFETPGMMSVDPVEDILYVGRSMAAVNPPQRIGVITRSDMTIDEYDVFFPRPHAIAAAQGGGRVFTASLSVNQVASVSPEEDDLEIINVAGDTHTFVQFAISPDGSTLVTGGQISGQVMVFDVTDSRIPKLVTSLQIGGQPWHPVYSPDGKFVYFPQRTSNSVAVVNSETWELVASIEGNGLVEPHGSAISADGRTLWVSGRNTEAIYPTTIESTSAANASGEALPAGTVVAIDTASRQIVAVLEVPAYAAGIGTRPSY</sequence>